<keyword evidence="3" id="KW-1185">Reference proteome</keyword>
<accession>C8PKH2</accession>
<dbReference type="AlphaFoldDB" id="C8PKH2"/>
<dbReference type="EMBL" id="ACYG01000030">
    <property type="protein sequence ID" value="EEV16581.1"/>
    <property type="molecule type" value="Genomic_DNA"/>
</dbReference>
<gene>
    <name evidence="2" type="ORF">CAMGR0001_0193</name>
</gene>
<feature type="transmembrane region" description="Helical" evidence="1">
    <location>
        <begin position="25"/>
        <end position="48"/>
    </location>
</feature>
<evidence type="ECO:0000313" key="3">
    <source>
        <dbReference type="Proteomes" id="UP000005709"/>
    </source>
</evidence>
<name>C8PKH2_9BACT</name>
<organism evidence="2 3">
    <name type="scientific">Campylobacter gracilis RM3268</name>
    <dbReference type="NCBI Taxonomy" id="553220"/>
    <lineage>
        <taxon>Bacteria</taxon>
        <taxon>Pseudomonadati</taxon>
        <taxon>Campylobacterota</taxon>
        <taxon>Epsilonproteobacteria</taxon>
        <taxon>Campylobacterales</taxon>
        <taxon>Campylobacteraceae</taxon>
        <taxon>Campylobacter</taxon>
    </lineage>
</organism>
<reference evidence="2 3" key="1">
    <citation type="submission" date="2009-07" db="EMBL/GenBank/DDBJ databases">
        <authorList>
            <person name="Madupu R."/>
            <person name="Sebastian Y."/>
            <person name="Durkin A.S."/>
            <person name="Torralba M."/>
            <person name="Methe B."/>
            <person name="Sutton G.G."/>
            <person name="Strausberg R.L."/>
            <person name="Nelson K.E."/>
        </authorList>
    </citation>
    <scope>NUCLEOTIDE SEQUENCE [LARGE SCALE GENOMIC DNA]</scope>
    <source>
        <strain evidence="2 3">RM3268</strain>
    </source>
</reference>
<dbReference type="OrthoDB" id="4960523at2"/>
<proteinExistence type="predicted"/>
<dbReference type="RefSeq" id="WP_005872782.1">
    <property type="nucleotide sequence ID" value="NZ_ACYG01000030.1"/>
</dbReference>
<keyword evidence="1" id="KW-1133">Transmembrane helix</keyword>
<dbReference type="InterPro" id="IPR021484">
    <property type="entry name" value="DUF3137"/>
</dbReference>
<evidence type="ECO:0008006" key="4">
    <source>
        <dbReference type="Google" id="ProtNLM"/>
    </source>
</evidence>
<dbReference type="Pfam" id="PF11335">
    <property type="entry name" value="DUF3137"/>
    <property type="match status" value="1"/>
</dbReference>
<dbReference type="STRING" id="824.CGRAC_2128"/>
<keyword evidence="1" id="KW-0812">Transmembrane</keyword>
<protein>
    <recommendedName>
        <fullName evidence="4">Galanin</fullName>
    </recommendedName>
</protein>
<sequence>MDIKTVIDLEKQRKQLKKSRKFWKILSYLVAFAVFGPMLALALIIIFLDFPKLDLGVESLFLLAASILAIIGMRDEFYEWIFERKTERFLMRYKELYLKPYIESLGFSYKMGALFQEKEVRASEIFDGFDRFRADDLVCANVDGVDFMFCDIRLEKDVGTGIPFIFKNNYATSFEGPFFVANFNKKVRSDVFVFSDVAAPAGIDLPPSGLPRGLWSNRKIPIDNADFNANFSVYASDTVAAMYILTPALMEKILSLKQLVKSNISLSFKQNKIYIAIARGADSFEPSLDQPILNARIAKDIKADLDAMLQIVKILKLNEKIWTS</sequence>
<evidence type="ECO:0000256" key="1">
    <source>
        <dbReference type="SAM" id="Phobius"/>
    </source>
</evidence>
<evidence type="ECO:0000313" key="2">
    <source>
        <dbReference type="EMBL" id="EEV16581.1"/>
    </source>
</evidence>
<comment type="caution">
    <text evidence="2">The sequence shown here is derived from an EMBL/GenBank/DDBJ whole genome shotgun (WGS) entry which is preliminary data.</text>
</comment>
<dbReference type="Proteomes" id="UP000005709">
    <property type="component" value="Unassembled WGS sequence"/>
</dbReference>
<keyword evidence="1" id="KW-0472">Membrane</keyword>
<dbReference type="eggNOG" id="COG0457">
    <property type="taxonomic scope" value="Bacteria"/>
</dbReference>